<dbReference type="InterPro" id="IPR006047">
    <property type="entry name" value="GH13_cat_dom"/>
</dbReference>
<dbReference type="KEGG" id="mlil:QLS71_004050"/>
<feature type="domain" description="Glycosyl hydrolase family 13 catalytic" evidence="4">
    <location>
        <begin position="39"/>
        <end position="421"/>
    </location>
</feature>
<dbReference type="PANTHER" id="PTHR10357:SF179">
    <property type="entry name" value="NEUTRAL AND BASIC AMINO ACID TRANSPORT PROTEIN RBAT"/>
    <property type="match status" value="1"/>
</dbReference>
<proteinExistence type="inferred from homology"/>
<evidence type="ECO:0000256" key="2">
    <source>
        <dbReference type="ARBA" id="ARBA00022801"/>
    </source>
</evidence>
<dbReference type="InterPro" id="IPR045857">
    <property type="entry name" value="O16G_dom_2"/>
</dbReference>
<dbReference type="Pfam" id="PF00128">
    <property type="entry name" value="Alpha-amylase"/>
    <property type="match status" value="1"/>
</dbReference>
<dbReference type="FunFam" id="3.90.400.10:FF:000002">
    <property type="entry name" value="Sucrose isomerase"/>
    <property type="match status" value="1"/>
</dbReference>
<dbReference type="GO" id="GO:0009313">
    <property type="term" value="P:oligosaccharide catabolic process"/>
    <property type="evidence" value="ECO:0007669"/>
    <property type="project" value="TreeGrafter"/>
</dbReference>
<protein>
    <submittedName>
        <fullName evidence="5">Alpha-glucosidase</fullName>
    </submittedName>
</protein>
<dbReference type="Gene3D" id="3.90.400.10">
    <property type="entry name" value="Oligo-1,6-glucosidase, Domain 2"/>
    <property type="match status" value="1"/>
</dbReference>
<dbReference type="Gene3D" id="3.20.20.80">
    <property type="entry name" value="Glycosidases"/>
    <property type="match status" value="1"/>
</dbReference>
<dbReference type="GO" id="GO:0004556">
    <property type="term" value="F:alpha-amylase activity"/>
    <property type="evidence" value="ECO:0007669"/>
    <property type="project" value="TreeGrafter"/>
</dbReference>
<dbReference type="SMART" id="SM00642">
    <property type="entry name" value="Aamy"/>
    <property type="match status" value="1"/>
</dbReference>
<dbReference type="EMBL" id="CP155618">
    <property type="protein sequence ID" value="XBL15194.1"/>
    <property type="molecule type" value="Genomic_DNA"/>
</dbReference>
<comment type="similarity">
    <text evidence="1">Belongs to the glycosyl hydrolase 13 family.</text>
</comment>
<evidence type="ECO:0000256" key="3">
    <source>
        <dbReference type="ARBA" id="ARBA00023295"/>
    </source>
</evidence>
<dbReference type="SUPFAM" id="SSF51445">
    <property type="entry name" value="(Trans)glycosidases"/>
    <property type="match status" value="1"/>
</dbReference>
<dbReference type="PANTHER" id="PTHR10357">
    <property type="entry name" value="ALPHA-AMYLASE FAMILY MEMBER"/>
    <property type="match status" value="1"/>
</dbReference>
<dbReference type="AlphaFoldDB" id="A0AAU7EI88"/>
<evidence type="ECO:0000259" key="4">
    <source>
        <dbReference type="SMART" id="SM00642"/>
    </source>
</evidence>
<sequence>MQQLNTTVLIFFLFTLISCNTQTVKNTKEIWWKETVFYEIYMPSYKDSDGDGFSDFKGVASKLDYIQSLGVKGIWLTPFLKSPKVDNGYDVSSYYEVDSTYGTLEDFNFFLEEAHGRGIKVIMDLVVNHTSTESKWFQEAKKSKNNPYRNYYIWKDTPNNWESFFGGTAWEFDRVSNQYYYHQFDPKMADLNWGNPKVVQEIQDVLRFWLDTGVDGFRLDVINFLTTEGITLDNPINEEGEQEHLNDINQKGVKKAMKAIRATVNEYDNRFIVGEIGSDKIETLKLYQAPELLDVVFNFNFGSISEFSAQRIFDELQSMEKNMSNYPTLFFGSHDMSRLVSRLAKNNPGRAEALAALMLTAKGVPFIYYGEEIGMENIEANLIDEMRDIQGRTHYSLALNNGKSKEEALIIGNKHNRDKSRSPMQWDTSEYAGFSNKEPWIKVNQNYKYLNVEEFEKDKNALLNKYKKLILLRNSEPILQYGIYKELSFSKDLISFSRTFHDEFIKCYFNFSNSLHEIILKENEKILTGQLKLNPNNYTIIKGVN</sequence>
<dbReference type="RefSeq" id="WP_308990636.1">
    <property type="nucleotide sequence ID" value="NZ_CP155618.1"/>
</dbReference>
<organism evidence="5 6">
    <name type="scientific">Mariniflexile litorale</name>
    <dbReference type="NCBI Taxonomy" id="3045158"/>
    <lineage>
        <taxon>Bacteria</taxon>
        <taxon>Pseudomonadati</taxon>
        <taxon>Bacteroidota</taxon>
        <taxon>Flavobacteriia</taxon>
        <taxon>Flavobacteriales</taxon>
        <taxon>Flavobacteriaceae</taxon>
        <taxon>Mariniflexile</taxon>
    </lineage>
</organism>
<dbReference type="InterPro" id="IPR017853">
    <property type="entry name" value="GH"/>
</dbReference>
<dbReference type="CDD" id="cd11333">
    <property type="entry name" value="AmyAc_SI_OligoGlu_DGase"/>
    <property type="match status" value="1"/>
</dbReference>
<accession>A0AAU7EI88</accession>
<keyword evidence="2" id="KW-0378">Hydrolase</keyword>
<reference evidence="5" key="1">
    <citation type="submission" date="2024-04" db="EMBL/GenBank/DDBJ databases">
        <title>Mariniflexile litorale, isolated from the shallow sediments of the Sea of Japan.</title>
        <authorList>
            <person name="Romanenko L."/>
            <person name="Isaeva M."/>
        </authorList>
    </citation>
    <scope>NUCLEOTIDE SEQUENCE [LARGE SCALE GENOMIC DNA]</scope>
    <source>
        <strain evidence="5">KMM 9835</strain>
    </source>
</reference>
<dbReference type="Proteomes" id="UP001224325">
    <property type="component" value="Chromosome"/>
</dbReference>
<gene>
    <name evidence="5" type="ORF">QLS71_004050</name>
</gene>
<name>A0AAU7EI88_9FLAO</name>
<evidence type="ECO:0000256" key="1">
    <source>
        <dbReference type="ARBA" id="ARBA00008061"/>
    </source>
</evidence>
<keyword evidence="6" id="KW-1185">Reference proteome</keyword>
<evidence type="ECO:0000313" key="6">
    <source>
        <dbReference type="Proteomes" id="UP001224325"/>
    </source>
</evidence>
<keyword evidence="3" id="KW-0326">Glycosidase</keyword>
<evidence type="ECO:0000313" key="5">
    <source>
        <dbReference type="EMBL" id="XBL15194.1"/>
    </source>
</evidence>